<feature type="region of interest" description="Disordered" evidence="2">
    <location>
        <begin position="311"/>
        <end position="367"/>
    </location>
</feature>
<comment type="caution">
    <text evidence="3">The sequence shown here is derived from an EMBL/GenBank/DDBJ whole genome shotgun (WGS) entry which is preliminary data.</text>
</comment>
<accession>A0A844GFU5</accession>
<organism evidence="3 4">
    <name type="scientific">Paludibacterium denitrificans</name>
    <dbReference type="NCBI Taxonomy" id="2675226"/>
    <lineage>
        <taxon>Bacteria</taxon>
        <taxon>Pseudomonadati</taxon>
        <taxon>Pseudomonadota</taxon>
        <taxon>Betaproteobacteria</taxon>
        <taxon>Neisseriales</taxon>
        <taxon>Chromobacteriaceae</taxon>
        <taxon>Paludibacterium</taxon>
    </lineage>
</organism>
<gene>
    <name evidence="3" type="ORF">GKE73_16905</name>
</gene>
<feature type="coiled-coil region" evidence="1">
    <location>
        <begin position="247"/>
        <end position="307"/>
    </location>
</feature>
<protein>
    <submittedName>
        <fullName evidence="3">Uncharacterized protein</fullName>
    </submittedName>
</protein>
<feature type="coiled-coil region" evidence="1">
    <location>
        <begin position="422"/>
        <end position="449"/>
    </location>
</feature>
<dbReference type="EMBL" id="WLYX01000001">
    <property type="protein sequence ID" value="MTD34098.1"/>
    <property type="molecule type" value="Genomic_DNA"/>
</dbReference>
<name>A0A844GFU5_9NEIS</name>
<dbReference type="AlphaFoldDB" id="A0A844GFU5"/>
<feature type="compositionally biased region" description="Basic and acidic residues" evidence="2">
    <location>
        <begin position="319"/>
        <end position="331"/>
    </location>
</feature>
<keyword evidence="4" id="KW-1185">Reference proteome</keyword>
<sequence>MDAAKEQITILMNAIRQSFADGTAVQLGHNIATAINAIGEICRVTVGFVNQHSEAIKLLVETWLGAKILTQAIIWLGGISSALTALQTAASVKTVIGISLNKSGMAGAASEISSLFGLLSKIPSLTTLTFATVGITAAVAAISAINTVLDIQNEKLQRKLKLMGEIDDLQRQGVKDNRSGSETSVLTPDQLSGYSKEDLAKYQNDLKRAHDINNKMATQQYQTVMDKGGDPEKDAEYRKRFDNTILYAKALKDLEKYQANRLQIEERYSKTVDGVRKGQLANLAESLAKEQKLYDKYNDLLKQATDTRLKHQDAWAGKKGTDPAEKAKDPQDMGTTDFFEGQAKASSLSRKAQDSLATYKQSGKDEDLRKYRQDAAAAEKQFQSLSDVIDKLREAGKITKGEYDWMNQSAGSLQDGFDAKTENSAKDKLQEVMAKIESLKQAAESVKNLQIGFDTEKGMRDLESLMASFEQAAHQRPIQIPTQFVGPDGKYLTDARKDVGLLTTPYSPADHSGQCRGWVDFWPGYGDVRQHPVSTIQR</sequence>
<reference evidence="3 4" key="1">
    <citation type="submission" date="2019-11" db="EMBL/GenBank/DDBJ databases">
        <title>Draft genome sequence of Paludibacterium sp. dN18-1.</title>
        <authorList>
            <person name="Im W.-T."/>
        </authorList>
    </citation>
    <scope>NUCLEOTIDE SEQUENCE [LARGE SCALE GENOMIC DNA]</scope>
    <source>
        <strain evidence="4">dN 18-1</strain>
    </source>
</reference>
<keyword evidence="1" id="KW-0175">Coiled coil</keyword>
<dbReference type="Proteomes" id="UP000446658">
    <property type="component" value="Unassembled WGS sequence"/>
</dbReference>
<proteinExistence type="predicted"/>
<evidence type="ECO:0000313" key="4">
    <source>
        <dbReference type="Proteomes" id="UP000446658"/>
    </source>
</evidence>
<feature type="coiled-coil region" evidence="1">
    <location>
        <begin position="368"/>
        <end position="395"/>
    </location>
</feature>
<evidence type="ECO:0000313" key="3">
    <source>
        <dbReference type="EMBL" id="MTD34098.1"/>
    </source>
</evidence>
<feature type="compositionally biased region" description="Polar residues" evidence="2">
    <location>
        <begin position="344"/>
        <end position="361"/>
    </location>
</feature>
<evidence type="ECO:0000256" key="2">
    <source>
        <dbReference type="SAM" id="MobiDB-lite"/>
    </source>
</evidence>
<evidence type="ECO:0000256" key="1">
    <source>
        <dbReference type="SAM" id="Coils"/>
    </source>
</evidence>